<evidence type="ECO:0000313" key="2">
    <source>
        <dbReference type="EMBL" id="QOL47702.1"/>
    </source>
</evidence>
<dbReference type="InterPro" id="IPR010131">
    <property type="entry name" value="MdtP/NodT-like"/>
</dbReference>
<dbReference type="RefSeq" id="WP_193684762.1">
    <property type="nucleotide sequence ID" value="NZ_CP062941.1"/>
</dbReference>
<dbReference type="Gene3D" id="1.20.1600.10">
    <property type="entry name" value="Outer membrane efflux proteins (OEP)"/>
    <property type="match status" value="1"/>
</dbReference>
<evidence type="ECO:0000313" key="3">
    <source>
        <dbReference type="Proteomes" id="UP000593875"/>
    </source>
</evidence>
<sequence>MDLHDLAGQRFSRRLGVIRTALAFALLSGFFSAQAQAAVAGLTLAQAQQRALDRSRSLPARDASIAATRELAVAAGRLSDPVLRAGIDNLPISGAERYNIGTDFMTMRRIGVMQELTSSDKRRLRASQLHGTADKASAEKEAEIARIEKDTALAWLDLYFARQAADLVGQQVAQAQLDLQAAQAAYRSGKGGQGELFAARGRVVAAQDKVSEFDTRVRAARSMLSRWAGPDADAATADMPNLDQLRLDPDAVDSQLAHHPEIAALDREAGIARTEAQLAEANRHPDWSVEVALQQRGQGYSNMVSVGVSVPLQWDRKNRQDRELAARLLRVDQVGAEREERLRGHAAEIRVMLDEWRSGRERIARYRRELLPLVADQSAAVLAAYRGGKASLSDVLAARRNELDVRLQALQLEAETARRWAQLNFLYPSSRSMPAMPNQPEARP</sequence>
<dbReference type="GO" id="GO:0015562">
    <property type="term" value="F:efflux transmembrane transporter activity"/>
    <property type="evidence" value="ECO:0007669"/>
    <property type="project" value="InterPro"/>
</dbReference>
<reference evidence="2 3" key="1">
    <citation type="submission" date="2020-10" db="EMBL/GenBank/DDBJ databases">
        <title>Genome sequencing of Massilia sp. LPB0304.</title>
        <authorList>
            <person name="Kim J."/>
        </authorList>
    </citation>
    <scope>NUCLEOTIDE SEQUENCE [LARGE SCALE GENOMIC DNA]</scope>
    <source>
        <strain evidence="2 3">LPB0304</strain>
    </source>
</reference>
<dbReference type="EMBL" id="CP062941">
    <property type="protein sequence ID" value="QOL47702.1"/>
    <property type="molecule type" value="Genomic_DNA"/>
</dbReference>
<keyword evidence="1" id="KW-0732">Signal</keyword>
<dbReference type="PANTHER" id="PTHR30203">
    <property type="entry name" value="OUTER MEMBRANE CATION EFFLUX PROTEIN"/>
    <property type="match status" value="1"/>
</dbReference>
<gene>
    <name evidence="2" type="ORF">LPB04_11695</name>
</gene>
<dbReference type="PANTHER" id="PTHR30203:SF24">
    <property type="entry name" value="BLR4935 PROTEIN"/>
    <property type="match status" value="1"/>
</dbReference>
<protein>
    <submittedName>
        <fullName evidence="2">TolC family protein</fullName>
    </submittedName>
</protein>
<dbReference type="Proteomes" id="UP000593875">
    <property type="component" value="Chromosome"/>
</dbReference>
<feature type="chain" id="PRO_5032601810" evidence="1">
    <location>
        <begin position="38"/>
        <end position="444"/>
    </location>
</feature>
<organism evidence="2 3">
    <name type="scientific">Massilia litorea</name>
    <dbReference type="NCBI Taxonomy" id="2769491"/>
    <lineage>
        <taxon>Bacteria</taxon>
        <taxon>Pseudomonadati</taxon>
        <taxon>Pseudomonadota</taxon>
        <taxon>Betaproteobacteria</taxon>
        <taxon>Burkholderiales</taxon>
        <taxon>Oxalobacteraceae</taxon>
        <taxon>Telluria group</taxon>
        <taxon>Massilia</taxon>
    </lineage>
</organism>
<proteinExistence type="predicted"/>
<accession>A0A7L9U0A6</accession>
<feature type="signal peptide" evidence="1">
    <location>
        <begin position="1"/>
        <end position="37"/>
    </location>
</feature>
<name>A0A7L9U0A6_9BURK</name>
<dbReference type="AlphaFoldDB" id="A0A7L9U0A6"/>
<evidence type="ECO:0000256" key="1">
    <source>
        <dbReference type="SAM" id="SignalP"/>
    </source>
</evidence>
<dbReference type="KEGG" id="mlir:LPB04_11695"/>
<dbReference type="SUPFAM" id="SSF56954">
    <property type="entry name" value="Outer membrane efflux proteins (OEP)"/>
    <property type="match status" value="1"/>
</dbReference>
<keyword evidence="3" id="KW-1185">Reference proteome</keyword>